<name>A0ABM8PY24_9HYPH</name>
<dbReference type="EMBL" id="CABFWF030000018">
    <property type="protein sequence ID" value="CAD7054483.1"/>
    <property type="molecule type" value="Genomic_DNA"/>
</dbReference>
<dbReference type="Pfam" id="PF10707">
    <property type="entry name" value="YrbL-PhoP_reg"/>
    <property type="match status" value="1"/>
</dbReference>
<sequence length="213" mass="24381">MIHLKDTAPVAAGNNAAVYRHPQDRSVLVKVVRPEAMERYKARWDFLRGRRRRFFHLKNFMRVFEEQVAMYAVEGHASAHLEEVIGLVGTDMGPGLVVRCETYRGEIAPTLANLVASRRFDRRMLSLLDDFFTWLEQSPIVASDLSFRNLVLSDRLDNEPRIVLIDGYGENAAIPLKSWSQSLNRYDKRRKADKLRARLRAAADPAETPSINT</sequence>
<proteinExistence type="predicted"/>
<dbReference type="RefSeq" id="WP_185928074.1">
    <property type="nucleotide sequence ID" value="NZ_CABFWF030000018.1"/>
</dbReference>
<keyword evidence="2" id="KW-1185">Reference proteome</keyword>
<dbReference type="Proteomes" id="UP000606921">
    <property type="component" value="Unassembled WGS sequence"/>
</dbReference>
<organism evidence="1 2">
    <name type="scientific">Pseudorhizobium endolithicum</name>
    <dbReference type="NCBI Taxonomy" id="1191678"/>
    <lineage>
        <taxon>Bacteria</taxon>
        <taxon>Pseudomonadati</taxon>
        <taxon>Pseudomonadota</taxon>
        <taxon>Alphaproteobacteria</taxon>
        <taxon>Hyphomicrobiales</taxon>
        <taxon>Rhizobiaceae</taxon>
        <taxon>Rhizobium/Agrobacterium group</taxon>
        <taxon>Pseudorhizobium</taxon>
    </lineage>
</organism>
<reference evidence="1 2" key="1">
    <citation type="submission" date="2020-11" db="EMBL/GenBank/DDBJ databases">
        <authorList>
            <person name="Lassalle F."/>
        </authorList>
    </citation>
    <scope>NUCLEOTIDE SEQUENCE [LARGE SCALE GENOMIC DNA]</scope>
    <source>
        <strain evidence="1 2">JC140</strain>
    </source>
</reference>
<evidence type="ECO:0008006" key="3">
    <source>
        <dbReference type="Google" id="ProtNLM"/>
    </source>
</evidence>
<evidence type="ECO:0000313" key="1">
    <source>
        <dbReference type="EMBL" id="CAD7054483.1"/>
    </source>
</evidence>
<accession>A0ABM8PY24</accession>
<protein>
    <recommendedName>
        <fullName evidence="3">PhoP regulatory network protein YrbL</fullName>
    </recommendedName>
</protein>
<dbReference type="InterPro" id="IPR019647">
    <property type="entry name" value="PhoP_reg_network_YrbL"/>
</dbReference>
<comment type="caution">
    <text evidence="1">The sequence shown here is derived from an EMBL/GenBank/DDBJ whole genome shotgun (WGS) entry which is preliminary data.</text>
</comment>
<gene>
    <name evidence="1" type="ORF">REJC140_02170</name>
</gene>
<evidence type="ECO:0000313" key="2">
    <source>
        <dbReference type="Proteomes" id="UP000606921"/>
    </source>
</evidence>